<feature type="compositionally biased region" description="Polar residues" evidence="2">
    <location>
        <begin position="786"/>
        <end position="797"/>
    </location>
</feature>
<organism evidence="4 5">
    <name type="scientific">Epicoccum nigrum</name>
    <name type="common">Soil fungus</name>
    <name type="synonym">Epicoccum purpurascens</name>
    <dbReference type="NCBI Taxonomy" id="105696"/>
    <lineage>
        <taxon>Eukaryota</taxon>
        <taxon>Fungi</taxon>
        <taxon>Dikarya</taxon>
        <taxon>Ascomycota</taxon>
        <taxon>Pezizomycotina</taxon>
        <taxon>Dothideomycetes</taxon>
        <taxon>Pleosporomycetidae</taxon>
        <taxon>Pleosporales</taxon>
        <taxon>Pleosporineae</taxon>
        <taxon>Didymellaceae</taxon>
        <taxon>Epicoccum</taxon>
    </lineage>
</organism>
<proteinExistence type="predicted"/>
<feature type="transmembrane region" description="Helical" evidence="3">
    <location>
        <begin position="20"/>
        <end position="43"/>
    </location>
</feature>
<sequence length="982" mass="110426">MLRRSKNIQRYVQKHPVTAYIFAISLIIFASGVFLHIGGRYLVHAPGFADSLSLRYYLQLSGDHDASVFGSWSLFVQRVETSVCNLYGHAAGTFLHVGKRAREVGSVFIALADRHKTVSRQLLRHPWIARILSFQVLTVFALKALSYFSRRIFGSWIARRKAATAKTLYFVAFASFVVQRSNYFDWPVAALVMVSFDVFQRALDGDATEGNESRHQEDAPLLAVETLLEQPPSLVAESQIIDPPRRSLFQSQKGDPTSIIGPCDSNDRDVLRLQSQWSLTDLQTAIEAKDVELGVARQELLNAKQALTKSFADISALHNDMKTMKQTLVTQHQATIYRKDIELFALRKGNEQKERHMQEDEAQYNQTLKQQRITLELKEAQLSVLEERLAAMERRASPNFTQGAMFEENGSGDHALEVRLLRIKKGRRSLSGSSEEDKDAIIEQLKRELAAATRTAEDIVNQQAELQRAWNISKKIQNALKEERERHDQTKACLEEASAELEEAQAGRRRSRSDPSTGRLPTIEENDQNELEAMFDTAQQDNLRLHSEVEALDKRVREANSRVFLAEQEIGALREQLRLEHAINEDMEAARPSVVHPVHFQRLEGQLKESRNDIAQKEAEIQRLGIALAEKDLQLEAIRADMIIAAEKSETVQEEIERLKESVMDLEVAKAGLMQDHERLATQRSRHRVSSAEYMSARTSDDVPPVPAMPMLGSPILNSVQQRDAVRSHRRNQSDSQRHSLVSDTNVVHSQQTKSRSGFGIRGMVKRIVRKDTSIEGVLHSPPLSSPQWGNRSTLASKNAVPKDASVSIRQRPLSLSSHPPAKDDVEPMPRPIPRPISGPANVGARPRTNTAPTATIPRRFPSKKDLIAQHRPRTATMPVMDTQVAAAALPKAVRPNNPRRSSQPRYYTSPDAIAVDSQEDLRLKHARAQVARLQTAVSPKDLDKRKKHDSGIGAISDGEKSKLRRMSWGNTASILKRRSMV</sequence>
<keyword evidence="1" id="KW-0175">Coiled coil</keyword>
<feature type="coiled-coil region" evidence="1">
    <location>
        <begin position="350"/>
        <end position="395"/>
    </location>
</feature>
<accession>A0A1Y2LVQ5</accession>
<feature type="region of interest" description="Disordered" evidence="2">
    <location>
        <begin position="777"/>
        <end position="862"/>
    </location>
</feature>
<keyword evidence="3" id="KW-0472">Membrane</keyword>
<name>A0A1Y2LVQ5_EPING</name>
<feature type="region of interest" description="Disordered" evidence="2">
    <location>
        <begin position="937"/>
        <end position="960"/>
    </location>
</feature>
<feature type="region of interest" description="Disordered" evidence="2">
    <location>
        <begin position="499"/>
        <end position="528"/>
    </location>
</feature>
<dbReference type="InParanoid" id="A0A1Y2LVQ5"/>
<dbReference type="Proteomes" id="UP000193240">
    <property type="component" value="Unassembled WGS sequence"/>
</dbReference>
<feature type="region of interest" description="Disordered" evidence="2">
    <location>
        <begin position="720"/>
        <end position="759"/>
    </location>
</feature>
<keyword evidence="5" id="KW-1185">Reference proteome</keyword>
<keyword evidence="3" id="KW-0812">Transmembrane</keyword>
<feature type="compositionally biased region" description="Low complexity" evidence="2">
    <location>
        <begin position="845"/>
        <end position="860"/>
    </location>
</feature>
<evidence type="ECO:0000256" key="3">
    <source>
        <dbReference type="SAM" id="Phobius"/>
    </source>
</evidence>
<evidence type="ECO:0000313" key="4">
    <source>
        <dbReference type="EMBL" id="OSS47931.1"/>
    </source>
</evidence>
<feature type="region of interest" description="Disordered" evidence="2">
    <location>
        <begin position="680"/>
        <end position="706"/>
    </location>
</feature>
<keyword evidence="3" id="KW-1133">Transmembrane helix</keyword>
<evidence type="ECO:0000256" key="1">
    <source>
        <dbReference type="SAM" id="Coils"/>
    </source>
</evidence>
<gene>
    <name evidence="4" type="ORF">B5807_06400</name>
</gene>
<evidence type="ECO:0000313" key="5">
    <source>
        <dbReference type="Proteomes" id="UP000193240"/>
    </source>
</evidence>
<feature type="compositionally biased region" description="Basic and acidic residues" evidence="2">
    <location>
        <begin position="724"/>
        <end position="738"/>
    </location>
</feature>
<feature type="compositionally biased region" description="Polar residues" evidence="2">
    <location>
        <begin position="739"/>
        <end position="756"/>
    </location>
</feature>
<feature type="coiled-coil region" evidence="1">
    <location>
        <begin position="542"/>
        <end position="576"/>
    </location>
</feature>
<reference evidence="4 5" key="1">
    <citation type="journal article" date="2017" name="Genome Announc.">
        <title>Genome sequence of the saprophytic ascomycete Epicoccum nigrum ICMP 19927 strain isolated from New Zealand.</title>
        <authorList>
            <person name="Fokin M."/>
            <person name="Fleetwood D."/>
            <person name="Weir B.S."/>
            <person name="Villas-Boas S.G."/>
        </authorList>
    </citation>
    <scope>NUCLEOTIDE SEQUENCE [LARGE SCALE GENOMIC DNA]</scope>
    <source>
        <strain evidence="4 5">ICMP 19927</strain>
    </source>
</reference>
<dbReference type="EMBL" id="KZ107847">
    <property type="protein sequence ID" value="OSS47931.1"/>
    <property type="molecule type" value="Genomic_DNA"/>
</dbReference>
<dbReference type="STRING" id="105696.A0A1Y2LVQ5"/>
<dbReference type="AlphaFoldDB" id="A0A1Y2LVQ5"/>
<protein>
    <submittedName>
        <fullName evidence="4">Uncharacterized protein</fullName>
    </submittedName>
</protein>
<evidence type="ECO:0000256" key="2">
    <source>
        <dbReference type="SAM" id="MobiDB-lite"/>
    </source>
</evidence>
<feature type="coiled-coil region" evidence="1">
    <location>
        <begin position="600"/>
        <end position="676"/>
    </location>
</feature>